<dbReference type="Proteomes" id="UP000195807">
    <property type="component" value="Chromosome"/>
</dbReference>
<gene>
    <name evidence="19" type="ORF">A9D14_07630</name>
</gene>
<accession>A0A1Z1FB93</accession>
<evidence type="ECO:0000256" key="8">
    <source>
        <dbReference type="ARBA" id="ARBA00023002"/>
    </source>
</evidence>
<dbReference type="FunFam" id="3.30.390.30:FF:000001">
    <property type="entry name" value="Dihydrolipoyl dehydrogenase"/>
    <property type="match status" value="1"/>
</dbReference>
<feature type="disulfide bond" description="Redox-active" evidence="15">
    <location>
        <begin position="42"/>
        <end position="47"/>
    </location>
</feature>
<dbReference type="PRINTS" id="PR00368">
    <property type="entry name" value="FADPNR"/>
</dbReference>
<feature type="binding site" evidence="14">
    <location>
        <position position="114"/>
    </location>
    <ligand>
        <name>FAD</name>
        <dbReference type="ChEBI" id="CHEBI:57692"/>
    </ligand>
</feature>
<evidence type="ECO:0000256" key="12">
    <source>
        <dbReference type="ARBA" id="ARBA00049187"/>
    </source>
</evidence>
<evidence type="ECO:0000313" key="19">
    <source>
        <dbReference type="EMBL" id="ARU16088.1"/>
    </source>
</evidence>
<dbReference type="KEGG" id="cman:A9D14_07630"/>
<reference evidence="19 20" key="1">
    <citation type="submission" date="2017-01" db="EMBL/GenBank/DDBJ databases">
        <title>Complete genome sequence of esterase-producing bacterium Croceicoccus marinus E4A9.</title>
        <authorList>
            <person name="Wu Y.-H."/>
            <person name="Cheng H."/>
            <person name="Xu L."/>
            <person name="Huo Y.-Y."/>
            <person name="Wang C.-S."/>
            <person name="Xu X.-W."/>
        </authorList>
    </citation>
    <scope>NUCLEOTIDE SEQUENCE [LARGE SCALE GENOMIC DNA]</scope>
    <source>
        <strain evidence="19 20">E4A9</strain>
    </source>
</reference>
<keyword evidence="9 14" id="KW-0520">NAD</keyword>
<evidence type="ECO:0000259" key="18">
    <source>
        <dbReference type="Pfam" id="PF07992"/>
    </source>
</evidence>
<keyword evidence="10" id="KW-1015">Disulfide bond</keyword>
<dbReference type="EC" id="1.8.1.4" evidence="3 16"/>
<evidence type="ECO:0000256" key="13">
    <source>
        <dbReference type="PIRSR" id="PIRSR000350-2"/>
    </source>
</evidence>
<sequence>MADSYDVIVLGSGPGGYVSAIRCAQLGLKTAIVERELLGGICLNWGCIPTKALLRSAEIFHYMQHAKDYGLAAKEIEADLDAVVKRSRGVAKQLNSGVTHLMKKNKITVHMGTGKLVAPGRLEVKGEKGTEELTAKHIIVATGARARDLPGNPADGDRIWTYRHAMTPKEMPTKLLVIGSGAIGIEFASFYNDMGVDVTVVEMMDRIVPVEDKDVSAFLEKALTKQGMTIKTGAKVEITGKTAKSVKAKITDKAGKAEDTEFSHAIVAIGIVPNTEEIGLEKLGITADRGFIQIDDYGRTNVKGVWSIGDCTPGPWLAHKASHEGVTAAEAIAQELGNKDVHPHPLDRANIPGCTYCHPQIASVGMTEAKAKEAGYEVKTGTFPFIGNGKAIALGEAEGFTKTVFDAKTGELLGAHMIGAEVTEMIQGYVVGKTLETTEAELMNTIFPHPTISESMHESVLAAYGRALHI</sequence>
<comment type="similarity">
    <text evidence="2 16">Belongs to the class-I pyridine nucleotide-disulfide oxidoreductase family.</text>
</comment>
<keyword evidence="20" id="KW-1185">Reference proteome</keyword>
<evidence type="ECO:0000313" key="20">
    <source>
        <dbReference type="Proteomes" id="UP000195807"/>
    </source>
</evidence>
<evidence type="ECO:0000256" key="1">
    <source>
        <dbReference type="ARBA" id="ARBA00004496"/>
    </source>
</evidence>
<organism evidence="19 20">
    <name type="scientific">Croceicoccus marinus</name>
    <dbReference type="NCBI Taxonomy" id="450378"/>
    <lineage>
        <taxon>Bacteria</taxon>
        <taxon>Pseudomonadati</taxon>
        <taxon>Pseudomonadota</taxon>
        <taxon>Alphaproteobacteria</taxon>
        <taxon>Sphingomonadales</taxon>
        <taxon>Erythrobacteraceae</taxon>
        <taxon>Croceicoccus</taxon>
    </lineage>
</organism>
<dbReference type="InterPro" id="IPR001100">
    <property type="entry name" value="Pyr_nuc-diS_OxRdtase"/>
</dbReference>
<evidence type="ECO:0000256" key="2">
    <source>
        <dbReference type="ARBA" id="ARBA00007532"/>
    </source>
</evidence>
<keyword evidence="7 14" id="KW-0274">FAD</keyword>
<dbReference type="GO" id="GO:0004148">
    <property type="term" value="F:dihydrolipoyl dehydrogenase (NADH) activity"/>
    <property type="evidence" value="ECO:0007669"/>
    <property type="project" value="UniProtKB-EC"/>
</dbReference>
<dbReference type="InterPro" id="IPR012999">
    <property type="entry name" value="Pyr_OxRdtase_I_AS"/>
</dbReference>
<dbReference type="Gene3D" id="3.30.390.30">
    <property type="match status" value="1"/>
</dbReference>
<dbReference type="InterPro" id="IPR004099">
    <property type="entry name" value="Pyr_nucl-diS_OxRdtase_dimer"/>
</dbReference>
<keyword evidence="6 16" id="KW-0285">Flavoprotein</keyword>
<evidence type="ECO:0000256" key="15">
    <source>
        <dbReference type="PIRSR" id="PIRSR000350-4"/>
    </source>
</evidence>
<dbReference type="SUPFAM" id="SSF51905">
    <property type="entry name" value="FAD/NAD(P)-binding domain"/>
    <property type="match status" value="1"/>
</dbReference>
<dbReference type="GO" id="GO:0006103">
    <property type="term" value="P:2-oxoglutarate metabolic process"/>
    <property type="evidence" value="ECO:0007669"/>
    <property type="project" value="TreeGrafter"/>
</dbReference>
<dbReference type="InterPro" id="IPR023753">
    <property type="entry name" value="FAD/NAD-binding_dom"/>
</dbReference>
<evidence type="ECO:0000256" key="5">
    <source>
        <dbReference type="ARBA" id="ARBA00022490"/>
    </source>
</evidence>
<dbReference type="InterPro" id="IPR036188">
    <property type="entry name" value="FAD/NAD-bd_sf"/>
</dbReference>
<comment type="miscellaneous">
    <text evidence="16">The active site is a redox-active disulfide bond.</text>
</comment>
<feature type="binding site" evidence="14">
    <location>
        <position position="270"/>
    </location>
    <ligand>
        <name>NAD(+)</name>
        <dbReference type="ChEBI" id="CHEBI:57540"/>
    </ligand>
</feature>
<dbReference type="PANTHER" id="PTHR22912">
    <property type="entry name" value="DISULFIDE OXIDOREDUCTASE"/>
    <property type="match status" value="1"/>
</dbReference>
<proteinExistence type="inferred from homology"/>
<evidence type="ECO:0000256" key="4">
    <source>
        <dbReference type="ARBA" id="ARBA00016961"/>
    </source>
</evidence>
<evidence type="ECO:0000259" key="17">
    <source>
        <dbReference type="Pfam" id="PF02852"/>
    </source>
</evidence>
<evidence type="ECO:0000256" key="9">
    <source>
        <dbReference type="ARBA" id="ARBA00023027"/>
    </source>
</evidence>
<dbReference type="InterPro" id="IPR006258">
    <property type="entry name" value="Lipoamide_DH"/>
</dbReference>
<evidence type="ECO:0000256" key="11">
    <source>
        <dbReference type="ARBA" id="ARBA00023284"/>
    </source>
</evidence>
<evidence type="ECO:0000256" key="14">
    <source>
        <dbReference type="PIRSR" id="PIRSR000350-3"/>
    </source>
</evidence>
<name>A0A1Z1FB93_9SPHN</name>
<dbReference type="Pfam" id="PF02852">
    <property type="entry name" value="Pyr_redox_dim"/>
    <property type="match status" value="1"/>
</dbReference>
<dbReference type="OrthoDB" id="4763248at2"/>
<dbReference type="PRINTS" id="PR00411">
    <property type="entry name" value="PNDRDTASEI"/>
</dbReference>
<evidence type="ECO:0000256" key="7">
    <source>
        <dbReference type="ARBA" id="ARBA00022827"/>
    </source>
</evidence>
<dbReference type="PANTHER" id="PTHR22912:SF217">
    <property type="entry name" value="DIHYDROLIPOYL DEHYDROGENASE"/>
    <property type="match status" value="1"/>
</dbReference>
<dbReference type="STRING" id="450378.GCA_001661675_01528"/>
<evidence type="ECO:0000256" key="6">
    <source>
        <dbReference type="ARBA" id="ARBA00022630"/>
    </source>
</evidence>
<comment type="subcellular location">
    <subcellularLocation>
        <location evidence="1">Cytoplasm</location>
    </subcellularLocation>
</comment>
<comment type="catalytic activity">
    <reaction evidence="12 16">
        <text>N(6)-[(R)-dihydrolipoyl]-L-lysyl-[protein] + NAD(+) = N(6)-[(R)-lipoyl]-L-lysyl-[protein] + NADH + H(+)</text>
        <dbReference type="Rhea" id="RHEA:15045"/>
        <dbReference type="Rhea" id="RHEA-COMP:10474"/>
        <dbReference type="Rhea" id="RHEA-COMP:10475"/>
        <dbReference type="ChEBI" id="CHEBI:15378"/>
        <dbReference type="ChEBI" id="CHEBI:57540"/>
        <dbReference type="ChEBI" id="CHEBI:57945"/>
        <dbReference type="ChEBI" id="CHEBI:83099"/>
        <dbReference type="ChEBI" id="CHEBI:83100"/>
        <dbReference type="EC" id="1.8.1.4"/>
    </reaction>
</comment>
<keyword evidence="14" id="KW-0547">Nucleotide-binding</keyword>
<dbReference type="InterPro" id="IPR016156">
    <property type="entry name" value="FAD/NAD-linked_Rdtase_dimer_sf"/>
</dbReference>
<dbReference type="GO" id="GO:0005737">
    <property type="term" value="C:cytoplasm"/>
    <property type="evidence" value="ECO:0007669"/>
    <property type="project" value="UniProtKB-SubCell"/>
</dbReference>
<keyword evidence="11 16" id="KW-0676">Redox-active center</keyword>
<evidence type="ECO:0000256" key="10">
    <source>
        <dbReference type="ARBA" id="ARBA00023157"/>
    </source>
</evidence>
<dbReference type="GO" id="GO:0050660">
    <property type="term" value="F:flavin adenine dinucleotide binding"/>
    <property type="evidence" value="ECO:0007669"/>
    <property type="project" value="InterPro"/>
</dbReference>
<feature type="domain" description="FAD/NAD(P)-binding" evidence="18">
    <location>
        <begin position="5"/>
        <end position="325"/>
    </location>
</feature>
<keyword evidence="8 16" id="KW-0560">Oxidoreductase</keyword>
<feature type="binding site" evidence="14">
    <location>
        <position position="51"/>
    </location>
    <ligand>
        <name>FAD</name>
        <dbReference type="ChEBI" id="CHEBI:57692"/>
    </ligand>
</feature>
<dbReference type="NCBIfam" id="TIGR01350">
    <property type="entry name" value="lipoamide_DH"/>
    <property type="match status" value="1"/>
</dbReference>
<protein>
    <recommendedName>
        <fullName evidence="4 16">Dihydrolipoyl dehydrogenase</fullName>
        <ecNumber evidence="3 16">1.8.1.4</ecNumber>
    </recommendedName>
</protein>
<feature type="binding site" evidence="14">
    <location>
        <begin position="179"/>
        <end position="186"/>
    </location>
    <ligand>
        <name>NAD(+)</name>
        <dbReference type="ChEBI" id="CHEBI:57540"/>
    </ligand>
</feature>
<dbReference type="SUPFAM" id="SSF55424">
    <property type="entry name" value="FAD/NAD-linked reductases, dimerisation (C-terminal) domain"/>
    <property type="match status" value="1"/>
</dbReference>
<dbReference type="RefSeq" id="WP_066844834.1">
    <property type="nucleotide sequence ID" value="NZ_CP019602.1"/>
</dbReference>
<dbReference type="Gene3D" id="3.50.50.60">
    <property type="entry name" value="FAD/NAD(P)-binding domain"/>
    <property type="match status" value="2"/>
</dbReference>
<dbReference type="InterPro" id="IPR050151">
    <property type="entry name" value="Class-I_Pyr_Nuc-Dis_Oxidored"/>
</dbReference>
<dbReference type="EMBL" id="CP019602">
    <property type="protein sequence ID" value="ARU16088.1"/>
    <property type="molecule type" value="Genomic_DNA"/>
</dbReference>
<dbReference type="PROSITE" id="PS00076">
    <property type="entry name" value="PYRIDINE_REDOX_1"/>
    <property type="match status" value="1"/>
</dbReference>
<feature type="binding site" evidence="14">
    <location>
        <position position="202"/>
    </location>
    <ligand>
        <name>NAD(+)</name>
        <dbReference type="ChEBI" id="CHEBI:57540"/>
    </ligand>
</feature>
<keyword evidence="5" id="KW-0963">Cytoplasm</keyword>
<evidence type="ECO:0000256" key="3">
    <source>
        <dbReference type="ARBA" id="ARBA00012608"/>
    </source>
</evidence>
<comment type="cofactor">
    <cofactor evidence="14 16">
        <name>FAD</name>
        <dbReference type="ChEBI" id="CHEBI:57692"/>
    </cofactor>
    <text evidence="14 16">Binds 1 FAD per subunit.</text>
</comment>
<feature type="binding site" evidence="14">
    <location>
        <position position="310"/>
    </location>
    <ligand>
        <name>FAD</name>
        <dbReference type="ChEBI" id="CHEBI:57692"/>
    </ligand>
</feature>
<evidence type="ECO:0000256" key="16">
    <source>
        <dbReference type="RuleBase" id="RU003692"/>
    </source>
</evidence>
<dbReference type="AlphaFoldDB" id="A0A1Z1FB93"/>
<dbReference type="Pfam" id="PF07992">
    <property type="entry name" value="Pyr_redox_2"/>
    <property type="match status" value="1"/>
</dbReference>
<dbReference type="PIRSF" id="PIRSF000350">
    <property type="entry name" value="Mercury_reductase_MerA"/>
    <property type="match status" value="1"/>
</dbReference>
<feature type="domain" description="Pyridine nucleotide-disulphide oxidoreductase dimerisation" evidence="17">
    <location>
        <begin position="351"/>
        <end position="459"/>
    </location>
</feature>
<feature type="active site" description="Proton acceptor" evidence="13">
    <location>
        <position position="449"/>
    </location>
</feature>